<proteinExistence type="predicted"/>
<sequence length="147" mass="15659">MSSTYFNILEAVKQRVLSASNEITPVIRKRPILLATDTIPAIIISPGPGAETAGLEAFGQVVEYLYPVTITVVAASDRVTEVEVYGALELRASIRQAMYQPLLAGVASVVNTTIDLDPPYSTAAGPGTVYDVTAIRLTFSSIENRSA</sequence>
<gene>
    <name evidence="1" type="ORF">UFOVP822_54</name>
</gene>
<evidence type="ECO:0000313" key="1">
    <source>
        <dbReference type="EMBL" id="CAB4165470.1"/>
    </source>
</evidence>
<organism evidence="1">
    <name type="scientific">uncultured Caudovirales phage</name>
    <dbReference type="NCBI Taxonomy" id="2100421"/>
    <lineage>
        <taxon>Viruses</taxon>
        <taxon>Duplodnaviria</taxon>
        <taxon>Heunggongvirae</taxon>
        <taxon>Uroviricota</taxon>
        <taxon>Caudoviricetes</taxon>
        <taxon>Peduoviridae</taxon>
        <taxon>Maltschvirus</taxon>
        <taxon>Maltschvirus maltsch</taxon>
    </lineage>
</organism>
<name>A0A6J5P0M8_9CAUD</name>
<protein>
    <submittedName>
        <fullName evidence="1">Uncharacterized protein</fullName>
    </submittedName>
</protein>
<accession>A0A6J5P0M8</accession>
<dbReference type="EMBL" id="LR796775">
    <property type="protein sequence ID" value="CAB4165470.1"/>
    <property type="molecule type" value="Genomic_DNA"/>
</dbReference>
<reference evidence="1" key="1">
    <citation type="submission" date="2020-04" db="EMBL/GenBank/DDBJ databases">
        <authorList>
            <person name="Chiriac C."/>
            <person name="Salcher M."/>
            <person name="Ghai R."/>
            <person name="Kavagutti S V."/>
        </authorList>
    </citation>
    <scope>NUCLEOTIDE SEQUENCE</scope>
</reference>